<feature type="compositionally biased region" description="Gly residues" evidence="4">
    <location>
        <begin position="863"/>
        <end position="873"/>
    </location>
</feature>
<proteinExistence type="predicted"/>
<feature type="region of interest" description="Disordered" evidence="4">
    <location>
        <begin position="692"/>
        <end position="717"/>
    </location>
</feature>
<dbReference type="AlphaFoldDB" id="A0A9P8L6X7"/>
<dbReference type="PROSITE" id="PS50082">
    <property type="entry name" value="WD_REPEATS_2"/>
    <property type="match status" value="2"/>
</dbReference>
<dbReference type="PANTHER" id="PTHR15574">
    <property type="entry name" value="WD REPEAT DOMAIN-CONTAINING FAMILY"/>
    <property type="match status" value="1"/>
</dbReference>
<keyword evidence="1 3" id="KW-0853">WD repeat</keyword>
<comment type="caution">
    <text evidence="5">The sequence shown here is derived from an EMBL/GenBank/DDBJ whole genome shotgun (WGS) entry which is preliminary data.</text>
</comment>
<dbReference type="Proteomes" id="UP000750711">
    <property type="component" value="Unassembled WGS sequence"/>
</dbReference>
<dbReference type="SMART" id="SM00320">
    <property type="entry name" value="WD40"/>
    <property type="match status" value="4"/>
</dbReference>
<evidence type="ECO:0000256" key="1">
    <source>
        <dbReference type="ARBA" id="ARBA00022574"/>
    </source>
</evidence>
<dbReference type="InterPro" id="IPR001680">
    <property type="entry name" value="WD40_rpt"/>
</dbReference>
<feature type="compositionally biased region" description="Low complexity" evidence="4">
    <location>
        <begin position="382"/>
        <end position="393"/>
    </location>
</feature>
<feature type="region of interest" description="Disordered" evidence="4">
    <location>
        <begin position="785"/>
        <end position="826"/>
    </location>
</feature>
<feature type="compositionally biased region" description="Acidic residues" evidence="4">
    <location>
        <begin position="875"/>
        <end position="886"/>
    </location>
</feature>
<dbReference type="InterPro" id="IPR036322">
    <property type="entry name" value="WD40_repeat_dom_sf"/>
</dbReference>
<dbReference type="Pfam" id="PF00400">
    <property type="entry name" value="WD40"/>
    <property type="match status" value="3"/>
</dbReference>
<dbReference type="PANTHER" id="PTHR15574:SF40">
    <property type="entry name" value="WD AND TETRATRICOPEPTIDE REPEATS PROTEIN 1"/>
    <property type="match status" value="1"/>
</dbReference>
<evidence type="ECO:0008006" key="7">
    <source>
        <dbReference type="Google" id="ProtNLM"/>
    </source>
</evidence>
<sequence>MRHTLESRLFRRELGEVSRYTSLQGLYGDRYWIDEMDVVNELGGHSGCVNALCWSRSGRLLASGSDDLHLNIYQYLPESSTAPFLLSTTVSTGHTANIFSVKFMPHSNDQIVVTAAGDAEVRVFDIEYSGRSVPASTSATLASSGRNRRFNNIYNGVRHLSDGDTNARIYRSHSDRVKHGEVRQWDTRQPSSFYPASRSGRGLFSLGPSNYDNSNMPPALISYKRYHLEMNTISCSPNQPHYIALGGSHLHCFLHDRRMTGRDILTERGESSSPSSLRGLLDRDGDSLNTATRCVRKFAPNGAKKMRRMDNGHITACKISDANPNEMVVSWSGDWIYSFDLIQSPGADEPESGPSETLKKGKGKGKAKESTDRKDRKRKRGQQGSSSSIEGQQRVSSKQREDSRDGNGDGELALRVRYENGQSEEIRIESSPPPDPDPIISQAREAVLSEPQKKSHRIAEAVVNLRKEIFGLRSSKDKPSNRSSPTQSTPHAASFTAALGLAASQLPAMDEIARTWRYPVDPLEEDVTFQVTLRSNRESARRFVQAAGTLARALGGELRTASRAKSVLLDQFKQINPAPNEGNISDHSLQFCYDFLKAILLWLDGGLDALHQGFRMAPEFRRCSSRFPIPSEAGKEAIDEVLIPYLLQLASSRPIPSVDSSRFERDELRAVFETETAAVTAFGNAITIPFREQQQQQQQSETDVEEPRSDAGGDGKTQEKTVALRFWGFKVGRGILMNAGEGVNYAFVDRAFGGLGTFDVEDEMVREEISPDRDEDDDVIEDIDIVRSGNAEPSSSLSSTRANQEADVPGTSERGPPPPYSPHVATVEEGSLSDGELILDLRLSEFSAEFDSGSDDDDEDGGDNGGGGGGGDGDTSSDEEDEDSDDERFGGRLMWASTFDSNGKRAKVGRDIPCSSHTRQYSGHCNVKTVKDVNFFGLGDEYVVSGSDSGHVFIWDKKTSALVNILQGDGEVVNVVQGTLKKKYGTWIYSWQS</sequence>
<dbReference type="GO" id="GO:0005737">
    <property type="term" value="C:cytoplasm"/>
    <property type="evidence" value="ECO:0007669"/>
    <property type="project" value="TreeGrafter"/>
</dbReference>
<evidence type="ECO:0000313" key="6">
    <source>
        <dbReference type="Proteomes" id="UP000750711"/>
    </source>
</evidence>
<dbReference type="SUPFAM" id="SSF50978">
    <property type="entry name" value="WD40 repeat-like"/>
    <property type="match status" value="1"/>
</dbReference>
<dbReference type="EMBL" id="JAGHQM010002010">
    <property type="protein sequence ID" value="KAH0551460.1"/>
    <property type="molecule type" value="Genomic_DNA"/>
</dbReference>
<feature type="region of interest" description="Disordered" evidence="4">
    <location>
        <begin position="849"/>
        <end position="890"/>
    </location>
</feature>
<feature type="compositionally biased region" description="Polar residues" evidence="4">
    <location>
        <begin position="791"/>
        <end position="803"/>
    </location>
</feature>
<accession>A0A9P8L6X7</accession>
<feature type="compositionally biased region" description="Basic and acidic residues" evidence="4">
    <location>
        <begin position="398"/>
        <end position="428"/>
    </location>
</feature>
<evidence type="ECO:0000256" key="2">
    <source>
        <dbReference type="ARBA" id="ARBA00022737"/>
    </source>
</evidence>
<evidence type="ECO:0000313" key="5">
    <source>
        <dbReference type="EMBL" id="KAH0551460.1"/>
    </source>
</evidence>
<dbReference type="Gene3D" id="2.130.10.10">
    <property type="entry name" value="YVTN repeat-like/Quinoprotein amine dehydrogenase"/>
    <property type="match status" value="2"/>
</dbReference>
<keyword evidence="6" id="KW-1185">Reference proteome</keyword>
<protein>
    <recommendedName>
        <fullName evidence="7">WD repeat-containing protein</fullName>
    </recommendedName>
</protein>
<keyword evidence="2" id="KW-0677">Repeat</keyword>
<feature type="compositionally biased region" description="Basic and acidic residues" evidence="4">
    <location>
        <begin position="705"/>
        <end position="717"/>
    </location>
</feature>
<name>A0A9P8L6X7_9PEZI</name>
<gene>
    <name evidence="5" type="ORF">GP486_007325</name>
</gene>
<dbReference type="InterPro" id="IPR015943">
    <property type="entry name" value="WD40/YVTN_repeat-like_dom_sf"/>
</dbReference>
<evidence type="ECO:0000256" key="4">
    <source>
        <dbReference type="SAM" id="MobiDB-lite"/>
    </source>
</evidence>
<organism evidence="5 6">
    <name type="scientific">Trichoglossum hirsutum</name>
    <dbReference type="NCBI Taxonomy" id="265104"/>
    <lineage>
        <taxon>Eukaryota</taxon>
        <taxon>Fungi</taxon>
        <taxon>Dikarya</taxon>
        <taxon>Ascomycota</taxon>
        <taxon>Pezizomycotina</taxon>
        <taxon>Geoglossomycetes</taxon>
        <taxon>Geoglossales</taxon>
        <taxon>Geoglossaceae</taxon>
        <taxon>Trichoglossum</taxon>
    </lineage>
</organism>
<feature type="compositionally biased region" description="Acidic residues" evidence="4">
    <location>
        <begin position="852"/>
        <end position="862"/>
    </location>
</feature>
<dbReference type="GO" id="GO:0045717">
    <property type="term" value="P:negative regulation of fatty acid biosynthetic process"/>
    <property type="evidence" value="ECO:0007669"/>
    <property type="project" value="TreeGrafter"/>
</dbReference>
<feature type="repeat" description="WD" evidence="3">
    <location>
        <begin position="42"/>
        <end position="74"/>
    </location>
</feature>
<feature type="region of interest" description="Disordered" evidence="4">
    <location>
        <begin position="346"/>
        <end position="440"/>
    </location>
</feature>
<evidence type="ECO:0000256" key="3">
    <source>
        <dbReference type="PROSITE-ProRule" id="PRU00221"/>
    </source>
</evidence>
<feature type="repeat" description="WD" evidence="3">
    <location>
        <begin position="91"/>
        <end position="127"/>
    </location>
</feature>
<reference evidence="5" key="1">
    <citation type="submission" date="2021-03" db="EMBL/GenBank/DDBJ databases">
        <title>Comparative genomics and phylogenomic investigation of the class Geoglossomycetes provide insights into ecological specialization and systematics.</title>
        <authorList>
            <person name="Melie T."/>
            <person name="Pirro S."/>
            <person name="Miller A.N."/>
            <person name="Quandt A."/>
        </authorList>
    </citation>
    <scope>NUCLEOTIDE SEQUENCE</scope>
    <source>
        <strain evidence="5">CAQ_001_2017</strain>
    </source>
</reference>
<dbReference type="InterPro" id="IPR045151">
    <property type="entry name" value="DCAF8"/>
</dbReference>
<dbReference type="GO" id="GO:0080008">
    <property type="term" value="C:Cul4-RING E3 ubiquitin ligase complex"/>
    <property type="evidence" value="ECO:0007669"/>
    <property type="project" value="TreeGrafter"/>
</dbReference>